<name>A0A0B7H517_9FLAO</name>
<dbReference type="EMBL" id="CDOD01000004">
    <property type="protein sequence ID" value="CEN32683.1"/>
    <property type="molecule type" value="Genomic_DNA"/>
</dbReference>
<protein>
    <recommendedName>
        <fullName evidence="3">DUF2851 domain-containing protein</fullName>
    </recommendedName>
</protein>
<proteinExistence type="predicted"/>
<dbReference type="Pfam" id="PF11013">
    <property type="entry name" value="DUF2851"/>
    <property type="match status" value="1"/>
</dbReference>
<dbReference type="Proteomes" id="UP000038055">
    <property type="component" value="Unassembled WGS sequence"/>
</dbReference>
<keyword evidence="2" id="KW-1185">Reference proteome</keyword>
<sequence>MKEDFLQYLWKYRKIQQNSILTSGETLFIQSIGEHNLLSGPDFFNAQLKIGEQLWAGNVEIHLKSSHWYAHRHEQNKAYNNVILHVVWEHDVEVFNNNQQIIPTLELKNQVDTEILNSYKKLLLSKHNFISCEKYYSKAENMVSSSWNNFLFKERLKQKSDYVESLLKQTKSDWEKVLFLMLLKNFGGTVNGEIFLEMGKTIDFSIIRKERNIPLHLEALFFGQANLLSENYEDFYYKSLHKEYQYLKNKYNLNSLVTNVYFSRLRPQGFPTIRLSQLAQLYEKTENLFSKIIEIQEIKDLREIFSITTSEFWENHYTFGKTSPKTKKKISNSLIELIWINTIIPIKYLYYKSLNKDITPILAKSLQSIAPEKNVIIEKFEKLGKLSESAFDTQVILQQYKNYCQTKQCLNCAIGTFLLRDELKT</sequence>
<evidence type="ECO:0008006" key="3">
    <source>
        <dbReference type="Google" id="ProtNLM"/>
    </source>
</evidence>
<evidence type="ECO:0000313" key="1">
    <source>
        <dbReference type="EMBL" id="CEN32683.1"/>
    </source>
</evidence>
<dbReference type="STRING" id="28189.CCYN74_420020"/>
<dbReference type="InterPro" id="IPR021272">
    <property type="entry name" value="DUF2851"/>
</dbReference>
<reference evidence="2" key="1">
    <citation type="submission" date="2015-01" db="EMBL/GenBank/DDBJ databases">
        <authorList>
            <person name="MANFREDI Pablo"/>
        </authorList>
    </citation>
    <scope>NUCLEOTIDE SEQUENCE [LARGE SCALE GENOMIC DNA]</scope>
    <source>
        <strain evidence="2">Ccyn2B</strain>
    </source>
</reference>
<accession>A0A0B7H517</accession>
<evidence type="ECO:0000313" key="2">
    <source>
        <dbReference type="Proteomes" id="UP000038055"/>
    </source>
</evidence>
<dbReference type="RefSeq" id="WP_041990115.1">
    <property type="nucleotide sequence ID" value="NZ_CDOD01000004.1"/>
</dbReference>
<dbReference type="AlphaFoldDB" id="A0A0B7H517"/>
<gene>
    <name evidence="1" type="ORF">CCYN2B_120020</name>
</gene>
<organism evidence="1 2">
    <name type="scientific">Capnocytophaga cynodegmi</name>
    <dbReference type="NCBI Taxonomy" id="28189"/>
    <lineage>
        <taxon>Bacteria</taxon>
        <taxon>Pseudomonadati</taxon>
        <taxon>Bacteroidota</taxon>
        <taxon>Flavobacteriia</taxon>
        <taxon>Flavobacteriales</taxon>
        <taxon>Flavobacteriaceae</taxon>
        <taxon>Capnocytophaga</taxon>
    </lineage>
</organism>
<dbReference type="eggNOG" id="ENOG502Z7XW">
    <property type="taxonomic scope" value="Bacteria"/>
</dbReference>